<organism evidence="1">
    <name type="scientific">Tolypothrix bouteillei VB521301</name>
    <dbReference type="NCBI Taxonomy" id="1479485"/>
    <lineage>
        <taxon>Bacteria</taxon>
        <taxon>Bacillati</taxon>
        <taxon>Cyanobacteriota</taxon>
        <taxon>Cyanophyceae</taxon>
        <taxon>Nostocales</taxon>
        <taxon>Tolypothrichaceae</taxon>
        <taxon>Tolypothrix</taxon>
    </lineage>
</organism>
<dbReference type="AlphaFoldDB" id="A0A0C1RED4"/>
<reference evidence="1" key="1">
    <citation type="journal article" date="2015" name="Genome Announc.">
        <title>Draft Genome Sequence of Tolypothrix boutellei Strain VB521301.</title>
        <authorList>
            <person name="Chandrababunaidu M.M."/>
            <person name="Singh D."/>
            <person name="Sen D."/>
            <person name="Bhan S."/>
            <person name="Das S."/>
            <person name="Gupta A."/>
            <person name="Adhikary S.P."/>
            <person name="Tripathy S."/>
        </authorList>
    </citation>
    <scope>NUCLEOTIDE SEQUENCE</scope>
    <source>
        <strain evidence="1">VB521301</strain>
    </source>
</reference>
<dbReference type="OrthoDB" id="517355at2"/>
<accession>A0A0C1RED4</accession>
<sequence>MTDVQAIAWIKKVEELEGNAFAGREVTDEETLRICNYYLSGDYLIKNLERIRQEKQKTLDTLAHLEEAEKRILDKIAQKQVVL</sequence>
<proteinExistence type="predicted"/>
<name>A0A0C1RED4_9CYAN</name>
<comment type="caution">
    <text evidence="1">The sequence shown here is derived from an EMBL/GenBank/DDBJ whole genome shotgun (WGS) entry which is preliminary data.</text>
</comment>
<dbReference type="EMBL" id="JHEG02000001">
    <property type="protein sequence ID" value="KIE13963.1"/>
    <property type="molecule type" value="Genomic_DNA"/>
</dbReference>
<gene>
    <name evidence="1" type="ORF">DA73_0201025</name>
</gene>
<protein>
    <submittedName>
        <fullName evidence="1">Uncharacterized protein</fullName>
    </submittedName>
</protein>
<evidence type="ECO:0000313" key="1">
    <source>
        <dbReference type="EMBL" id="KIE13963.1"/>
    </source>
</evidence>